<organism evidence="1 2">
    <name type="scientific">Deinococcus sonorensis</name>
    <dbReference type="NCBI Taxonomy" id="309891"/>
    <lineage>
        <taxon>Bacteria</taxon>
        <taxon>Thermotogati</taxon>
        <taxon>Deinococcota</taxon>
        <taxon>Deinococci</taxon>
        <taxon>Deinococcales</taxon>
        <taxon>Deinococcaceae</taxon>
        <taxon>Deinococcus</taxon>
    </lineage>
</organism>
<name>A0ABV8YE01_9DEIO</name>
<keyword evidence="2" id="KW-1185">Reference proteome</keyword>
<evidence type="ECO:0000313" key="1">
    <source>
        <dbReference type="EMBL" id="MFC4455138.1"/>
    </source>
</evidence>
<dbReference type="EMBL" id="JBHSEG010000008">
    <property type="protein sequence ID" value="MFC4455138.1"/>
    <property type="molecule type" value="Genomic_DNA"/>
</dbReference>
<reference evidence="2" key="1">
    <citation type="journal article" date="2019" name="Int. J. Syst. Evol. Microbiol.">
        <title>The Global Catalogue of Microorganisms (GCM) 10K type strain sequencing project: providing services to taxonomists for standard genome sequencing and annotation.</title>
        <authorList>
            <consortium name="The Broad Institute Genomics Platform"/>
            <consortium name="The Broad Institute Genome Sequencing Center for Infectious Disease"/>
            <person name="Wu L."/>
            <person name="Ma J."/>
        </authorList>
    </citation>
    <scope>NUCLEOTIDE SEQUENCE [LARGE SCALE GENOMIC DNA]</scope>
    <source>
        <strain evidence="2">CCUG 39970</strain>
    </source>
</reference>
<dbReference type="RefSeq" id="WP_380129856.1">
    <property type="nucleotide sequence ID" value="NZ_JBHSEG010000008.1"/>
</dbReference>
<gene>
    <name evidence="1" type="ORF">ACFO0P_15270</name>
</gene>
<evidence type="ECO:0008006" key="3">
    <source>
        <dbReference type="Google" id="ProtNLM"/>
    </source>
</evidence>
<protein>
    <recommendedName>
        <fullName evidence="3">Immunity protein 30 domain-containing protein</fullName>
    </recommendedName>
</protein>
<sequence length="156" mass="18329">MARYDWNTFRQSDGTAARLPSSVTKLLDRNRASTEDDPYWEIENYAFVQGQLYEAAEPLVSVLMASLLDDLPDNIKGCVFELIYQIVAGVEDESELLLGNTGLAERCRQRAREGLWLLYKEYRHTRFELVRLILEKIELDEDRFHQFIDQEYSSRR</sequence>
<proteinExistence type="predicted"/>
<dbReference type="Proteomes" id="UP001595939">
    <property type="component" value="Unassembled WGS sequence"/>
</dbReference>
<evidence type="ECO:0000313" key="2">
    <source>
        <dbReference type="Proteomes" id="UP001595939"/>
    </source>
</evidence>
<accession>A0ABV8YE01</accession>
<comment type="caution">
    <text evidence="1">The sequence shown here is derived from an EMBL/GenBank/DDBJ whole genome shotgun (WGS) entry which is preliminary data.</text>
</comment>